<organism evidence="5 6">
    <name type="scientific">Actinocorallia libanotica</name>
    <dbReference type="NCBI Taxonomy" id="46162"/>
    <lineage>
        <taxon>Bacteria</taxon>
        <taxon>Bacillati</taxon>
        <taxon>Actinomycetota</taxon>
        <taxon>Actinomycetes</taxon>
        <taxon>Streptosporangiales</taxon>
        <taxon>Thermomonosporaceae</taxon>
        <taxon>Actinocorallia</taxon>
    </lineage>
</organism>
<comment type="caution">
    <text evidence="5">The sequence shown here is derived from an EMBL/GenBank/DDBJ whole genome shotgun (WGS) entry which is preliminary data.</text>
</comment>
<keyword evidence="6" id="KW-1185">Reference proteome</keyword>
<keyword evidence="1" id="KW-0813">Transport</keyword>
<dbReference type="Proteomes" id="UP001500665">
    <property type="component" value="Unassembled WGS sequence"/>
</dbReference>
<feature type="domain" description="ABC transporter" evidence="4">
    <location>
        <begin position="2"/>
        <end position="233"/>
    </location>
</feature>
<dbReference type="CDD" id="cd03293">
    <property type="entry name" value="ABC_NrtD_SsuB_transporters"/>
    <property type="match status" value="1"/>
</dbReference>
<dbReference type="InterPro" id="IPR017871">
    <property type="entry name" value="ABC_transporter-like_CS"/>
</dbReference>
<proteinExistence type="predicted"/>
<accession>A0ABN1Q4F4</accession>
<keyword evidence="2" id="KW-0547">Nucleotide-binding</keyword>
<dbReference type="PROSITE" id="PS00211">
    <property type="entry name" value="ABC_TRANSPORTER_1"/>
    <property type="match status" value="1"/>
</dbReference>
<dbReference type="PANTHER" id="PTHR42788">
    <property type="entry name" value="TAURINE IMPORT ATP-BINDING PROTEIN-RELATED"/>
    <property type="match status" value="1"/>
</dbReference>
<dbReference type="PROSITE" id="PS50893">
    <property type="entry name" value="ABC_TRANSPORTER_2"/>
    <property type="match status" value="1"/>
</dbReference>
<gene>
    <name evidence="5" type="ORF">GCM10009550_02920</name>
</gene>
<dbReference type="InterPro" id="IPR003439">
    <property type="entry name" value="ABC_transporter-like_ATP-bd"/>
</dbReference>
<evidence type="ECO:0000259" key="4">
    <source>
        <dbReference type="PROSITE" id="PS50893"/>
    </source>
</evidence>
<evidence type="ECO:0000313" key="5">
    <source>
        <dbReference type="EMBL" id="GAA0936822.1"/>
    </source>
</evidence>
<dbReference type="SMART" id="SM00382">
    <property type="entry name" value="AAA"/>
    <property type="match status" value="1"/>
</dbReference>
<dbReference type="SUPFAM" id="SSF52540">
    <property type="entry name" value="P-loop containing nucleoside triphosphate hydrolases"/>
    <property type="match status" value="1"/>
</dbReference>
<keyword evidence="3 5" id="KW-0067">ATP-binding</keyword>
<dbReference type="GO" id="GO:0005524">
    <property type="term" value="F:ATP binding"/>
    <property type="evidence" value="ECO:0007669"/>
    <property type="project" value="UniProtKB-KW"/>
</dbReference>
<dbReference type="PANTHER" id="PTHR42788:SF13">
    <property type="entry name" value="ALIPHATIC SULFONATES IMPORT ATP-BINDING PROTEIN SSUB"/>
    <property type="match status" value="1"/>
</dbReference>
<dbReference type="Gene3D" id="3.40.50.300">
    <property type="entry name" value="P-loop containing nucleotide triphosphate hydrolases"/>
    <property type="match status" value="1"/>
</dbReference>
<dbReference type="InterPro" id="IPR027417">
    <property type="entry name" value="P-loop_NTPase"/>
</dbReference>
<name>A0ABN1Q4F4_9ACTN</name>
<dbReference type="InterPro" id="IPR050166">
    <property type="entry name" value="ABC_transporter_ATP-bind"/>
</dbReference>
<dbReference type="RefSeq" id="WP_344235795.1">
    <property type="nucleotide sequence ID" value="NZ_BAAAHH010000001.1"/>
</dbReference>
<protein>
    <submittedName>
        <fullName evidence="5">ABC transporter ATP-binding protein</fullName>
    </submittedName>
</protein>
<dbReference type="Pfam" id="PF00005">
    <property type="entry name" value="ABC_tran"/>
    <property type="match status" value="1"/>
</dbReference>
<dbReference type="EMBL" id="BAAAHH010000001">
    <property type="protein sequence ID" value="GAA0936822.1"/>
    <property type="molecule type" value="Genomic_DNA"/>
</dbReference>
<evidence type="ECO:0000256" key="3">
    <source>
        <dbReference type="ARBA" id="ARBA00022840"/>
    </source>
</evidence>
<dbReference type="InterPro" id="IPR003593">
    <property type="entry name" value="AAA+_ATPase"/>
</dbReference>
<reference evidence="5 6" key="1">
    <citation type="journal article" date="2019" name="Int. J. Syst. Evol. Microbiol.">
        <title>The Global Catalogue of Microorganisms (GCM) 10K type strain sequencing project: providing services to taxonomists for standard genome sequencing and annotation.</title>
        <authorList>
            <consortium name="The Broad Institute Genomics Platform"/>
            <consortium name="The Broad Institute Genome Sequencing Center for Infectious Disease"/>
            <person name="Wu L."/>
            <person name="Ma J."/>
        </authorList>
    </citation>
    <scope>NUCLEOTIDE SEQUENCE [LARGE SCALE GENOMIC DNA]</scope>
    <source>
        <strain evidence="5 6">JCM 10696</strain>
    </source>
</reference>
<sequence>MIELRHISQIFETREGRVHALDDVSLTVGRNEFVTLVGRSGCGKSTLLRMVAGLQKPTSGTVTVGGKAVEKPRQDVSFMFQKAALLPWRTVLDNVMLPVEILRLDKDAHRRRAHELLELVGLAGFEKRLPRELSGGMQQRVSLCRSLIQNPDVLLMDEPFSALDALTREELSVELQRIKMEQETTIVFVTHSIEEAVLLADRVVVLSPRPGRLRQIIEVDIPRPRTLGHNAHADRVTAVSAELHELLMPAPAGGHR</sequence>
<evidence type="ECO:0000256" key="1">
    <source>
        <dbReference type="ARBA" id="ARBA00022448"/>
    </source>
</evidence>
<evidence type="ECO:0000313" key="6">
    <source>
        <dbReference type="Proteomes" id="UP001500665"/>
    </source>
</evidence>
<evidence type="ECO:0000256" key="2">
    <source>
        <dbReference type="ARBA" id="ARBA00022741"/>
    </source>
</evidence>